<proteinExistence type="predicted"/>
<reference evidence="1" key="1">
    <citation type="submission" date="2022-12" db="EMBL/GenBank/DDBJ databases">
        <title>Paracoccus sp. EF6 isolated from a lake water.</title>
        <authorList>
            <person name="Liu H."/>
        </authorList>
    </citation>
    <scope>NUCLEOTIDE SEQUENCE</scope>
    <source>
        <strain evidence="1">EF6</strain>
    </source>
</reference>
<dbReference type="EMBL" id="JAPTYD010000041">
    <property type="protein sequence ID" value="MCZ0963519.1"/>
    <property type="molecule type" value="Genomic_DNA"/>
</dbReference>
<accession>A0ABT4J9D7</accession>
<protein>
    <recommendedName>
        <fullName evidence="3">UmuC domain-containing protein</fullName>
    </recommendedName>
</protein>
<evidence type="ECO:0000313" key="2">
    <source>
        <dbReference type="Proteomes" id="UP001149822"/>
    </source>
</evidence>
<dbReference type="RefSeq" id="WP_268943609.1">
    <property type="nucleotide sequence ID" value="NZ_JAPTYD010000041.1"/>
</dbReference>
<organism evidence="1 2">
    <name type="scientific">Paracoccus benzoatiresistens</name>
    <dbReference type="NCBI Taxonomy" id="2997341"/>
    <lineage>
        <taxon>Bacteria</taxon>
        <taxon>Pseudomonadati</taxon>
        <taxon>Pseudomonadota</taxon>
        <taxon>Alphaproteobacteria</taxon>
        <taxon>Rhodobacterales</taxon>
        <taxon>Paracoccaceae</taxon>
        <taxon>Paracoccus</taxon>
    </lineage>
</organism>
<evidence type="ECO:0008006" key="3">
    <source>
        <dbReference type="Google" id="ProtNLM"/>
    </source>
</evidence>
<dbReference type="Proteomes" id="UP001149822">
    <property type="component" value="Unassembled WGS sequence"/>
</dbReference>
<evidence type="ECO:0000313" key="1">
    <source>
        <dbReference type="EMBL" id="MCZ0963519.1"/>
    </source>
</evidence>
<comment type="caution">
    <text evidence="1">The sequence shown here is derived from an EMBL/GenBank/DDBJ whole genome shotgun (WGS) entry which is preliminary data.</text>
</comment>
<keyword evidence="2" id="KW-1185">Reference proteome</keyword>
<name>A0ABT4J9D7_9RHOB</name>
<sequence length="87" mass="9257">MRQKRTGDGFVDGLRRAVQELLDLHPLGHCRAVSLGSAALRLLEDVRGKNGVGCVGDARVACTLSMLPVPPIRNGMVFSCGSLIPMV</sequence>
<gene>
    <name evidence="1" type="ORF">OU682_18095</name>
</gene>